<dbReference type="GO" id="GO:0003700">
    <property type="term" value="F:DNA-binding transcription factor activity"/>
    <property type="evidence" value="ECO:0007669"/>
    <property type="project" value="TreeGrafter"/>
</dbReference>
<evidence type="ECO:0000256" key="2">
    <source>
        <dbReference type="ARBA" id="ARBA00023125"/>
    </source>
</evidence>
<evidence type="ECO:0000313" key="5">
    <source>
        <dbReference type="EMBL" id="KKO08660.1"/>
    </source>
</evidence>
<dbReference type="GO" id="GO:0000976">
    <property type="term" value="F:transcription cis-regulatory region binding"/>
    <property type="evidence" value="ECO:0007669"/>
    <property type="project" value="TreeGrafter"/>
</dbReference>
<dbReference type="InterPro" id="IPR050109">
    <property type="entry name" value="HTH-type_TetR-like_transc_reg"/>
</dbReference>
<dbReference type="PROSITE" id="PS50977">
    <property type="entry name" value="HTH_TETR_2"/>
    <property type="match status" value="1"/>
</dbReference>
<accession>A0A0F9VX32</accession>
<evidence type="ECO:0000256" key="1">
    <source>
        <dbReference type="ARBA" id="ARBA00023015"/>
    </source>
</evidence>
<dbReference type="Gene3D" id="1.10.10.60">
    <property type="entry name" value="Homeodomain-like"/>
    <property type="match status" value="1"/>
</dbReference>
<dbReference type="SUPFAM" id="SSF46689">
    <property type="entry name" value="Homeodomain-like"/>
    <property type="match status" value="1"/>
</dbReference>
<evidence type="ECO:0000256" key="3">
    <source>
        <dbReference type="ARBA" id="ARBA00023163"/>
    </source>
</evidence>
<evidence type="ECO:0000259" key="4">
    <source>
        <dbReference type="PROSITE" id="PS50977"/>
    </source>
</evidence>
<dbReference type="AlphaFoldDB" id="A0A0F9VX32"/>
<sequence>MTDDTVSKVKETPRNPVGREGVQNVAARLFREQGYGSVSLRKIADAAGIKAGSIYYHFGSKDEIVVAILDVGIQVVHEKMRQAVSALPEDTDAETILRAAIGTHLRALLDVSDYTSANVRIFGQVPQSVRDANLPTRRAYEAEWDALLSRLQERGALKPDVDIRRLRLMLIGALNATLDWFDPDRGSAEALSRTYADVFLNGILERQDS</sequence>
<organism evidence="5">
    <name type="scientific">marine sediment metagenome</name>
    <dbReference type="NCBI Taxonomy" id="412755"/>
    <lineage>
        <taxon>unclassified sequences</taxon>
        <taxon>metagenomes</taxon>
        <taxon>ecological metagenomes</taxon>
    </lineage>
</organism>
<dbReference type="Pfam" id="PF17932">
    <property type="entry name" value="TetR_C_24"/>
    <property type="match status" value="1"/>
</dbReference>
<gene>
    <name evidence="5" type="ORF">LCGC14_0046000</name>
</gene>
<dbReference type="InterPro" id="IPR001647">
    <property type="entry name" value="HTH_TetR"/>
</dbReference>
<comment type="caution">
    <text evidence="5">The sequence shown here is derived from an EMBL/GenBank/DDBJ whole genome shotgun (WGS) entry which is preliminary data.</text>
</comment>
<keyword evidence="2" id="KW-0238">DNA-binding</keyword>
<proteinExistence type="predicted"/>
<dbReference type="Pfam" id="PF00440">
    <property type="entry name" value="TetR_N"/>
    <property type="match status" value="1"/>
</dbReference>
<dbReference type="InterPro" id="IPR036271">
    <property type="entry name" value="Tet_transcr_reg_TetR-rel_C_sf"/>
</dbReference>
<feature type="domain" description="HTH tetR-type" evidence="4">
    <location>
        <begin position="16"/>
        <end position="76"/>
    </location>
</feature>
<dbReference type="PANTHER" id="PTHR30055:SF234">
    <property type="entry name" value="HTH-TYPE TRANSCRIPTIONAL REGULATOR BETI"/>
    <property type="match status" value="1"/>
</dbReference>
<dbReference type="InterPro" id="IPR009057">
    <property type="entry name" value="Homeodomain-like_sf"/>
</dbReference>
<name>A0A0F9VX32_9ZZZZ</name>
<dbReference type="Gene3D" id="1.10.357.10">
    <property type="entry name" value="Tetracycline Repressor, domain 2"/>
    <property type="match status" value="1"/>
</dbReference>
<keyword evidence="1" id="KW-0805">Transcription regulation</keyword>
<keyword evidence="3" id="KW-0804">Transcription</keyword>
<dbReference type="PRINTS" id="PR00455">
    <property type="entry name" value="HTHTETR"/>
</dbReference>
<reference evidence="5" key="1">
    <citation type="journal article" date="2015" name="Nature">
        <title>Complex archaea that bridge the gap between prokaryotes and eukaryotes.</title>
        <authorList>
            <person name="Spang A."/>
            <person name="Saw J.H."/>
            <person name="Jorgensen S.L."/>
            <person name="Zaremba-Niedzwiedzka K."/>
            <person name="Martijn J."/>
            <person name="Lind A.E."/>
            <person name="van Eijk R."/>
            <person name="Schleper C."/>
            <person name="Guy L."/>
            <person name="Ettema T.J."/>
        </authorList>
    </citation>
    <scope>NUCLEOTIDE SEQUENCE</scope>
</reference>
<dbReference type="SUPFAM" id="SSF48498">
    <property type="entry name" value="Tetracyclin repressor-like, C-terminal domain"/>
    <property type="match status" value="1"/>
</dbReference>
<protein>
    <recommendedName>
        <fullName evidence="4">HTH tetR-type domain-containing protein</fullName>
    </recommendedName>
</protein>
<dbReference type="InterPro" id="IPR041490">
    <property type="entry name" value="KstR2_TetR_C"/>
</dbReference>
<dbReference type="EMBL" id="LAZR01000009">
    <property type="protein sequence ID" value="KKO08660.1"/>
    <property type="molecule type" value="Genomic_DNA"/>
</dbReference>
<dbReference type="PANTHER" id="PTHR30055">
    <property type="entry name" value="HTH-TYPE TRANSCRIPTIONAL REGULATOR RUTR"/>
    <property type="match status" value="1"/>
</dbReference>